<dbReference type="Proteomes" id="UP000198850">
    <property type="component" value="Unassembled WGS sequence"/>
</dbReference>
<protein>
    <recommendedName>
        <fullName evidence="3">Cupin domain-containing protein</fullName>
    </recommendedName>
</protein>
<accession>A0A1H4EV05</accession>
<keyword evidence="2" id="KW-1185">Reference proteome</keyword>
<dbReference type="Gene3D" id="2.60.120.10">
    <property type="entry name" value="Jelly Rolls"/>
    <property type="match status" value="1"/>
</dbReference>
<dbReference type="RefSeq" id="WP_090557163.1">
    <property type="nucleotide sequence ID" value="NZ_FNRA01000006.1"/>
</dbReference>
<dbReference type="AlphaFoldDB" id="A0A1H4EV05"/>
<evidence type="ECO:0000313" key="1">
    <source>
        <dbReference type="EMBL" id="SEA88430.1"/>
    </source>
</evidence>
<gene>
    <name evidence="1" type="ORF">SAMN05443550_106151</name>
</gene>
<dbReference type="STRING" id="425514.SAMN05443550_106151"/>
<name>A0A1H4EV05_9SPHI</name>
<dbReference type="OrthoDB" id="3395710at2"/>
<evidence type="ECO:0000313" key="2">
    <source>
        <dbReference type="Proteomes" id="UP000198850"/>
    </source>
</evidence>
<proteinExistence type="predicted"/>
<dbReference type="InterPro" id="IPR011051">
    <property type="entry name" value="RmlC_Cupin_sf"/>
</dbReference>
<organism evidence="1 2">
    <name type="scientific">Pedobacter hartonius</name>
    <dbReference type="NCBI Taxonomy" id="425514"/>
    <lineage>
        <taxon>Bacteria</taxon>
        <taxon>Pseudomonadati</taxon>
        <taxon>Bacteroidota</taxon>
        <taxon>Sphingobacteriia</taxon>
        <taxon>Sphingobacteriales</taxon>
        <taxon>Sphingobacteriaceae</taxon>
        <taxon>Pedobacter</taxon>
    </lineage>
</organism>
<reference evidence="1 2" key="1">
    <citation type="submission" date="2016-10" db="EMBL/GenBank/DDBJ databases">
        <authorList>
            <person name="de Groot N.N."/>
        </authorList>
    </citation>
    <scope>NUCLEOTIDE SEQUENCE [LARGE SCALE GENOMIC DNA]</scope>
    <source>
        <strain evidence="1 2">DSM 19033</strain>
    </source>
</reference>
<sequence length="200" mass="22690">MNLNAYIESGILELFVLDLLDETDRANVLSLLLLFPALQEEVERIESTLETFARSIAIDPSDALKKRIGVSLADAVKEQKMDIDHLVLIAEHSDYRNWLRLVSEHFPKAFEKDNYFKVLRSENGVTQVLIVSTSDIEEGSHDELRESFLILKGECRCTFGEDSFYLGPGGYTQVPLHQHHKVEIISAPVMAIMQRVSITE</sequence>
<evidence type="ECO:0008006" key="3">
    <source>
        <dbReference type="Google" id="ProtNLM"/>
    </source>
</evidence>
<dbReference type="EMBL" id="FNRA01000006">
    <property type="protein sequence ID" value="SEA88430.1"/>
    <property type="molecule type" value="Genomic_DNA"/>
</dbReference>
<dbReference type="SUPFAM" id="SSF51182">
    <property type="entry name" value="RmlC-like cupins"/>
    <property type="match status" value="1"/>
</dbReference>
<dbReference type="InterPro" id="IPR014710">
    <property type="entry name" value="RmlC-like_jellyroll"/>
</dbReference>